<feature type="compositionally biased region" description="Acidic residues" evidence="1">
    <location>
        <begin position="278"/>
        <end position="289"/>
    </location>
</feature>
<dbReference type="Proteomes" id="UP001295423">
    <property type="component" value="Unassembled WGS sequence"/>
</dbReference>
<gene>
    <name evidence="2" type="ORF">CYCCA115_LOCUS12387</name>
</gene>
<organism evidence="2 3">
    <name type="scientific">Cylindrotheca closterium</name>
    <dbReference type="NCBI Taxonomy" id="2856"/>
    <lineage>
        <taxon>Eukaryota</taxon>
        <taxon>Sar</taxon>
        <taxon>Stramenopiles</taxon>
        <taxon>Ochrophyta</taxon>
        <taxon>Bacillariophyta</taxon>
        <taxon>Bacillariophyceae</taxon>
        <taxon>Bacillariophycidae</taxon>
        <taxon>Bacillariales</taxon>
        <taxon>Bacillariaceae</taxon>
        <taxon>Cylindrotheca</taxon>
    </lineage>
</organism>
<evidence type="ECO:0000313" key="2">
    <source>
        <dbReference type="EMBL" id="CAJ1950031.1"/>
    </source>
</evidence>
<feature type="region of interest" description="Disordered" evidence="1">
    <location>
        <begin position="275"/>
        <end position="295"/>
    </location>
</feature>
<protein>
    <submittedName>
        <fullName evidence="2">Uncharacterized protein</fullName>
    </submittedName>
</protein>
<comment type="caution">
    <text evidence="2">The sequence shown here is derived from an EMBL/GenBank/DDBJ whole genome shotgun (WGS) entry which is preliminary data.</text>
</comment>
<dbReference type="EMBL" id="CAKOGP040001759">
    <property type="protein sequence ID" value="CAJ1950031.1"/>
    <property type="molecule type" value="Genomic_DNA"/>
</dbReference>
<feature type="region of interest" description="Disordered" evidence="1">
    <location>
        <begin position="36"/>
        <end position="70"/>
    </location>
</feature>
<proteinExistence type="predicted"/>
<evidence type="ECO:0000313" key="3">
    <source>
        <dbReference type="Proteomes" id="UP001295423"/>
    </source>
</evidence>
<feature type="compositionally biased region" description="Low complexity" evidence="1">
    <location>
        <begin position="41"/>
        <end position="54"/>
    </location>
</feature>
<sequence length="407" mass="45683">MPESKQKYSNSTRMTELEIPFDEQIANEHHSLVKSALSKNSSMDDTTSTVCCDSSSDDDGDSSSSSSHSFSANHHSVACAVDRCYQQYKESDSYEVEYSLAEYESKVYLEDLKDRLVDETPIIEELVDEDIGDEFDYDEDDYDYEDDEDSFLSLNSLEKEDFEVFIEENSKLGPKMGGCLGLVRMGIFERDNEEDNDDDLLYAYGDLHLMQSMTDQSSIYDVPDEQQSSKAAEPSGERFVVREINYTKDGSSLKNANVVTGINLTEGAPVLETASVSSDEDWGDDDDDDDHTHNASSIYLGGASIQFADDERSNASLILTCELNFEDDDDEFDDDDDDEDDTDEEDSIINYAMPTNLEPDGIKMRSKVDGLIAEIRGFTLDPNGFPIAQDLEVLHLEEEPQCEILEV</sequence>
<dbReference type="AlphaFoldDB" id="A0AAD2FRF5"/>
<keyword evidence="3" id="KW-1185">Reference proteome</keyword>
<reference evidence="2" key="1">
    <citation type="submission" date="2023-08" db="EMBL/GenBank/DDBJ databases">
        <authorList>
            <person name="Audoor S."/>
            <person name="Bilcke G."/>
        </authorList>
    </citation>
    <scope>NUCLEOTIDE SEQUENCE</scope>
</reference>
<feature type="region of interest" description="Disordered" evidence="1">
    <location>
        <begin position="1"/>
        <end position="22"/>
    </location>
</feature>
<name>A0AAD2FRF5_9STRA</name>
<accession>A0AAD2FRF5</accession>
<evidence type="ECO:0000256" key="1">
    <source>
        <dbReference type="SAM" id="MobiDB-lite"/>
    </source>
</evidence>
<feature type="region of interest" description="Disordered" evidence="1">
    <location>
        <begin position="326"/>
        <end position="345"/>
    </location>
</feature>